<dbReference type="EMBL" id="WUQX01000001">
    <property type="protein sequence ID" value="MXP76928.1"/>
    <property type="molecule type" value="Genomic_DNA"/>
</dbReference>
<dbReference type="InterPro" id="IPR048354">
    <property type="entry name" value="TOD1_MUCI70_glycTrfase_dom"/>
</dbReference>
<name>A0A7X3MI97_9FIRM</name>
<dbReference type="Pfam" id="PF04765">
    <property type="entry name" value="TOD1_MUCI70"/>
    <property type="match status" value="1"/>
</dbReference>
<reference evidence="3 4" key="1">
    <citation type="submission" date="2019-12" db="EMBL/GenBank/DDBJ databases">
        <title>Sporaefaciens musculi gen. nov., sp. nov., a novel bacterium isolated from the caecum of an obese mouse.</title>
        <authorList>
            <person name="Rasmussen T.S."/>
            <person name="Streidl T."/>
            <person name="Hitch T.C.A."/>
            <person name="Wortmann E."/>
            <person name="Deptula P."/>
            <person name="Hansen M."/>
            <person name="Nielsen D.S."/>
            <person name="Clavel T."/>
            <person name="Vogensen F.K."/>
        </authorList>
    </citation>
    <scope>NUCLEOTIDE SEQUENCE [LARGE SCALE GENOMIC DNA]</scope>
    <source>
        <strain evidence="3 4">WCA-9-b2</strain>
    </source>
</reference>
<feature type="coiled-coil region" evidence="1">
    <location>
        <begin position="362"/>
        <end position="396"/>
    </location>
</feature>
<dbReference type="PANTHER" id="PTHR12956">
    <property type="entry name" value="ALKALINE CERAMIDASE-RELATED"/>
    <property type="match status" value="1"/>
</dbReference>
<evidence type="ECO:0000313" key="4">
    <source>
        <dbReference type="Proteomes" id="UP000460412"/>
    </source>
</evidence>
<dbReference type="AlphaFoldDB" id="A0A7X3MI97"/>
<evidence type="ECO:0000259" key="2">
    <source>
        <dbReference type="Pfam" id="PF04765"/>
    </source>
</evidence>
<keyword evidence="4" id="KW-1185">Reference proteome</keyword>
<comment type="caution">
    <text evidence="3">The sequence shown here is derived from an EMBL/GenBank/DDBJ whole genome shotgun (WGS) entry which is preliminary data.</text>
</comment>
<protein>
    <submittedName>
        <fullName evidence="3">DUF616 domain-containing protein</fullName>
    </submittedName>
</protein>
<evidence type="ECO:0000256" key="1">
    <source>
        <dbReference type="SAM" id="Coils"/>
    </source>
</evidence>
<dbReference type="RefSeq" id="WP_159751971.1">
    <property type="nucleotide sequence ID" value="NZ_WUQX01000001.1"/>
</dbReference>
<dbReference type="InterPro" id="IPR006852">
    <property type="entry name" value="TOD1_MUCI70"/>
</dbReference>
<accession>A0A7X3MI97</accession>
<evidence type="ECO:0000313" key="3">
    <source>
        <dbReference type="EMBL" id="MXP76928.1"/>
    </source>
</evidence>
<dbReference type="PANTHER" id="PTHR12956:SF17">
    <property type="entry name" value="OS01G0749100 PROTEIN"/>
    <property type="match status" value="1"/>
</dbReference>
<proteinExistence type="predicted"/>
<sequence length="434" mass="51994">MSNEKICVYTCITGDYDELQPVYQEEGIDYICFTNNRNLKSAEWEMIYIEDNNNLGNMLLSREIKILGHPLLKDRYDISIWIDGAVQVRNSIKNFLNQYCEIDKYNMACFRHSVRDCVYEEAIACIIGRKEDKENLVPVLKMLREEKYPEHYGLAECTVLIRRHNNILVKQAMKLWFELLKKYAKRDQLYFPYVVRNMELNIQWIDMNVFENPYFFSKSHRQLKDITSCRIVFGKCRDVESCAYQDYVIEENDRGCKLQFVMPLECEDILINFGTHFGRMIYNFSIDVSEVTEISYSGLPVLKYHVFDNEDMVIRIRGKFSLGQKIGLFFNLSRTDDFLDQKFLDAIIDSYYYDKRTFNNSIRSMEQQNQKMNYEYNNINQKYKEMLDRCSELEKRLKPYEEIRVSPLYDKVRPLCERQDLVTKVIRKVILKRY</sequence>
<dbReference type="Proteomes" id="UP000460412">
    <property type="component" value="Unassembled WGS sequence"/>
</dbReference>
<organism evidence="3 4">
    <name type="scientific">Sporofaciens musculi</name>
    <dbReference type="NCBI Taxonomy" id="2681861"/>
    <lineage>
        <taxon>Bacteria</taxon>
        <taxon>Bacillati</taxon>
        <taxon>Bacillota</taxon>
        <taxon>Clostridia</taxon>
        <taxon>Lachnospirales</taxon>
        <taxon>Lachnospiraceae</taxon>
        <taxon>Sporofaciens</taxon>
    </lineage>
</organism>
<gene>
    <name evidence="3" type="ORF">GN277_16525</name>
</gene>
<keyword evidence="1" id="KW-0175">Coiled coil</keyword>
<feature type="domain" description="TOD1/MUCI70 glycosyltransferase-like" evidence="2">
    <location>
        <begin position="40"/>
        <end position="212"/>
    </location>
</feature>